<dbReference type="RefSeq" id="WP_135983042.1">
    <property type="nucleotide sequence ID" value="NZ_SRXU01000001.1"/>
</dbReference>
<keyword evidence="3" id="KW-1185">Reference proteome</keyword>
<accession>A0A4S1WVY5</accession>
<dbReference type="SMART" id="SM00347">
    <property type="entry name" value="HTH_MARR"/>
    <property type="match status" value="1"/>
</dbReference>
<dbReference type="InterPro" id="IPR005471">
    <property type="entry name" value="Tscrpt_reg_IclR_N"/>
</dbReference>
<evidence type="ECO:0000313" key="3">
    <source>
        <dbReference type="Proteomes" id="UP000309848"/>
    </source>
</evidence>
<dbReference type="AlphaFoldDB" id="A0A4S1WVY5"/>
<dbReference type="GO" id="GO:0003700">
    <property type="term" value="F:DNA-binding transcription factor activity"/>
    <property type="evidence" value="ECO:0007669"/>
    <property type="project" value="InterPro"/>
</dbReference>
<dbReference type="PROSITE" id="PS50995">
    <property type="entry name" value="HTH_MARR_2"/>
    <property type="match status" value="1"/>
</dbReference>
<dbReference type="EMBL" id="SRXU01000001">
    <property type="protein sequence ID" value="TGX46430.1"/>
    <property type="molecule type" value="Genomic_DNA"/>
</dbReference>
<evidence type="ECO:0000259" key="1">
    <source>
        <dbReference type="PROSITE" id="PS50995"/>
    </source>
</evidence>
<comment type="caution">
    <text evidence="2">The sequence shown here is derived from an EMBL/GenBank/DDBJ whole genome shotgun (WGS) entry which is preliminary data.</text>
</comment>
<feature type="domain" description="HTH marR-type" evidence="1">
    <location>
        <begin position="12"/>
        <end position="145"/>
    </location>
</feature>
<name>A0A4S1WVY5_9SPHN</name>
<dbReference type="Proteomes" id="UP000309848">
    <property type="component" value="Unassembled WGS sequence"/>
</dbReference>
<dbReference type="InterPro" id="IPR036388">
    <property type="entry name" value="WH-like_DNA-bd_sf"/>
</dbReference>
<reference evidence="2 3" key="1">
    <citation type="submission" date="2019-04" db="EMBL/GenBank/DDBJ databases">
        <title>Sphingomonas psychrotolerans sp. nov., isolated from soil in the Tianshan Mountains, Xinjiang, China.</title>
        <authorList>
            <person name="Luo Y."/>
            <person name="Sheng H."/>
        </authorList>
    </citation>
    <scope>NUCLEOTIDE SEQUENCE [LARGE SCALE GENOMIC DNA]</scope>
    <source>
        <strain evidence="2 3">KIS18-15</strain>
    </source>
</reference>
<dbReference type="SUPFAM" id="SSF46785">
    <property type="entry name" value="Winged helix' DNA-binding domain"/>
    <property type="match status" value="1"/>
</dbReference>
<dbReference type="Gene3D" id="1.10.10.10">
    <property type="entry name" value="Winged helix-like DNA-binding domain superfamily/Winged helix DNA-binding domain"/>
    <property type="match status" value="1"/>
</dbReference>
<dbReference type="OrthoDB" id="2287011at2"/>
<dbReference type="GO" id="GO:0003677">
    <property type="term" value="F:DNA binding"/>
    <property type="evidence" value="ECO:0007669"/>
    <property type="project" value="InterPro"/>
</dbReference>
<organism evidence="2 3">
    <name type="scientific">Sphingomonas naasensis</name>
    <dbReference type="NCBI Taxonomy" id="1344951"/>
    <lineage>
        <taxon>Bacteria</taxon>
        <taxon>Pseudomonadati</taxon>
        <taxon>Pseudomonadota</taxon>
        <taxon>Alphaproteobacteria</taxon>
        <taxon>Sphingomonadales</taxon>
        <taxon>Sphingomonadaceae</taxon>
        <taxon>Sphingomonas</taxon>
    </lineage>
</organism>
<sequence>MYMHHDSPAASAACACTTLRKAARAVTRAYDDALAVNAMTTAQFAILRYIARGEPLPLSRLAEQLALDRTSLYRALAPIEAKGWAIVAAGEGKTKLASLTAAGRAAIATAETDWEGVQERIVGAMGKEKWVELEAALQLVTELAQRGPGARA</sequence>
<gene>
    <name evidence="2" type="ORF">E5A74_04600</name>
</gene>
<dbReference type="Pfam" id="PF09339">
    <property type="entry name" value="HTH_IclR"/>
    <property type="match status" value="1"/>
</dbReference>
<protein>
    <submittedName>
        <fullName evidence="2">MarR family transcriptional regulator</fullName>
    </submittedName>
</protein>
<dbReference type="InterPro" id="IPR036390">
    <property type="entry name" value="WH_DNA-bd_sf"/>
</dbReference>
<proteinExistence type="predicted"/>
<dbReference type="InterPro" id="IPR000835">
    <property type="entry name" value="HTH_MarR-typ"/>
</dbReference>
<evidence type="ECO:0000313" key="2">
    <source>
        <dbReference type="EMBL" id="TGX46430.1"/>
    </source>
</evidence>